<feature type="region of interest" description="Disordered" evidence="1">
    <location>
        <begin position="1"/>
        <end position="65"/>
    </location>
</feature>
<feature type="compositionally biased region" description="Low complexity" evidence="1">
    <location>
        <begin position="10"/>
        <end position="21"/>
    </location>
</feature>
<name>A0AAW2PJE3_SESRA</name>
<dbReference type="AlphaFoldDB" id="A0AAW2PJE3"/>
<evidence type="ECO:0000313" key="2">
    <source>
        <dbReference type="EMBL" id="KAL0355844.1"/>
    </source>
</evidence>
<sequence length="65" mass="6691">METINSTICGSQPSGAGSSSQLETGGETGSQGINEQVPTGPQQDRYTPVDFAGTEATGHQTSSMW</sequence>
<accession>A0AAW2PJE3</accession>
<protein>
    <submittedName>
        <fullName evidence="2">Uncharacterized protein</fullName>
    </submittedName>
</protein>
<reference evidence="2" key="1">
    <citation type="submission" date="2020-06" db="EMBL/GenBank/DDBJ databases">
        <authorList>
            <person name="Li T."/>
            <person name="Hu X."/>
            <person name="Zhang T."/>
            <person name="Song X."/>
            <person name="Zhang H."/>
            <person name="Dai N."/>
            <person name="Sheng W."/>
            <person name="Hou X."/>
            <person name="Wei L."/>
        </authorList>
    </citation>
    <scope>NUCLEOTIDE SEQUENCE</scope>
    <source>
        <strain evidence="2">G02</strain>
        <tissue evidence="2">Leaf</tissue>
    </source>
</reference>
<comment type="caution">
    <text evidence="2">The sequence shown here is derived from an EMBL/GenBank/DDBJ whole genome shotgun (WGS) entry which is preliminary data.</text>
</comment>
<proteinExistence type="predicted"/>
<feature type="compositionally biased region" description="Polar residues" evidence="1">
    <location>
        <begin position="30"/>
        <end position="45"/>
    </location>
</feature>
<organism evidence="2">
    <name type="scientific">Sesamum radiatum</name>
    <name type="common">Black benniseed</name>
    <dbReference type="NCBI Taxonomy" id="300843"/>
    <lineage>
        <taxon>Eukaryota</taxon>
        <taxon>Viridiplantae</taxon>
        <taxon>Streptophyta</taxon>
        <taxon>Embryophyta</taxon>
        <taxon>Tracheophyta</taxon>
        <taxon>Spermatophyta</taxon>
        <taxon>Magnoliopsida</taxon>
        <taxon>eudicotyledons</taxon>
        <taxon>Gunneridae</taxon>
        <taxon>Pentapetalae</taxon>
        <taxon>asterids</taxon>
        <taxon>lamiids</taxon>
        <taxon>Lamiales</taxon>
        <taxon>Pedaliaceae</taxon>
        <taxon>Sesamum</taxon>
    </lineage>
</organism>
<evidence type="ECO:0000256" key="1">
    <source>
        <dbReference type="SAM" id="MobiDB-lite"/>
    </source>
</evidence>
<reference evidence="2" key="2">
    <citation type="journal article" date="2024" name="Plant">
        <title>Genomic evolution and insights into agronomic trait innovations of Sesamum species.</title>
        <authorList>
            <person name="Miao H."/>
            <person name="Wang L."/>
            <person name="Qu L."/>
            <person name="Liu H."/>
            <person name="Sun Y."/>
            <person name="Le M."/>
            <person name="Wang Q."/>
            <person name="Wei S."/>
            <person name="Zheng Y."/>
            <person name="Lin W."/>
            <person name="Duan Y."/>
            <person name="Cao H."/>
            <person name="Xiong S."/>
            <person name="Wang X."/>
            <person name="Wei L."/>
            <person name="Li C."/>
            <person name="Ma Q."/>
            <person name="Ju M."/>
            <person name="Zhao R."/>
            <person name="Li G."/>
            <person name="Mu C."/>
            <person name="Tian Q."/>
            <person name="Mei H."/>
            <person name="Zhang T."/>
            <person name="Gao T."/>
            <person name="Zhang H."/>
        </authorList>
    </citation>
    <scope>NUCLEOTIDE SEQUENCE</scope>
    <source>
        <strain evidence="2">G02</strain>
    </source>
</reference>
<dbReference type="EMBL" id="JACGWJ010000017">
    <property type="protein sequence ID" value="KAL0355844.1"/>
    <property type="molecule type" value="Genomic_DNA"/>
</dbReference>
<gene>
    <name evidence="2" type="ORF">Sradi_4031300</name>
</gene>